<dbReference type="InterPro" id="IPR000073">
    <property type="entry name" value="AB_hydrolase_1"/>
</dbReference>
<comment type="caution">
    <text evidence="4">The sequence shown here is derived from an EMBL/GenBank/DDBJ whole genome shotgun (WGS) entry which is preliminary data.</text>
</comment>
<sequence length="184" mass="20231">MQSQYFVFNNWDEIAMYDLPASIDYVLNKTNETQLNYVGFSMGTIAAFAMMSEIPQYNNKVKLLIALGPVAFLENMGGPLSLLTGYTNTLKFLTEILGVYEVLPSGAFMNILTSTMCDPAVTTVAPICDNILLSLIGLDTSLMDKKLLPRILAHTPAGTSVQNMIHFMQAKNSGDFKCIVMVLP</sequence>
<keyword evidence="1" id="KW-0442">Lipid degradation</keyword>
<evidence type="ECO:0000313" key="4">
    <source>
        <dbReference type="EMBL" id="KAB7506571.1"/>
    </source>
</evidence>
<evidence type="ECO:0000313" key="5">
    <source>
        <dbReference type="Proteomes" id="UP000326759"/>
    </source>
</evidence>
<keyword evidence="5" id="KW-1185">Reference proteome</keyword>
<feature type="domain" description="AB hydrolase-1" evidence="3">
    <location>
        <begin position="12"/>
        <end position="69"/>
    </location>
</feature>
<evidence type="ECO:0000259" key="3">
    <source>
        <dbReference type="Pfam" id="PF00561"/>
    </source>
</evidence>
<gene>
    <name evidence="4" type="primary">Lip3_0</name>
    <name evidence="4" type="ORF">Anas_10586</name>
</gene>
<dbReference type="Pfam" id="PF00561">
    <property type="entry name" value="Abhydrolase_1"/>
    <property type="match status" value="1"/>
</dbReference>
<dbReference type="PANTHER" id="PTHR11005">
    <property type="entry name" value="LYSOSOMAL ACID LIPASE-RELATED"/>
    <property type="match status" value="1"/>
</dbReference>
<protein>
    <submittedName>
        <fullName evidence="4">Lipase 3</fullName>
    </submittedName>
</protein>
<proteinExistence type="predicted"/>
<dbReference type="OrthoDB" id="9974421at2759"/>
<dbReference type="InterPro" id="IPR029058">
    <property type="entry name" value="AB_hydrolase_fold"/>
</dbReference>
<dbReference type="EMBL" id="SEYY01000740">
    <property type="protein sequence ID" value="KAB7506571.1"/>
    <property type="molecule type" value="Genomic_DNA"/>
</dbReference>
<evidence type="ECO:0000256" key="2">
    <source>
        <dbReference type="ARBA" id="ARBA00023098"/>
    </source>
</evidence>
<dbReference type="Gene3D" id="3.40.50.1820">
    <property type="entry name" value="alpha/beta hydrolase"/>
    <property type="match status" value="1"/>
</dbReference>
<keyword evidence="2" id="KW-0443">Lipid metabolism</keyword>
<evidence type="ECO:0000256" key="1">
    <source>
        <dbReference type="ARBA" id="ARBA00022963"/>
    </source>
</evidence>
<name>A0A5N5TK92_9CRUS</name>
<reference evidence="4 5" key="1">
    <citation type="journal article" date="2019" name="PLoS Biol.">
        <title>Sex chromosomes control vertical transmission of feminizing Wolbachia symbionts in an isopod.</title>
        <authorList>
            <person name="Becking T."/>
            <person name="Chebbi M.A."/>
            <person name="Giraud I."/>
            <person name="Moumen B."/>
            <person name="Laverre T."/>
            <person name="Caubet Y."/>
            <person name="Peccoud J."/>
            <person name="Gilbert C."/>
            <person name="Cordaux R."/>
        </authorList>
    </citation>
    <scope>NUCLEOTIDE SEQUENCE [LARGE SCALE GENOMIC DNA]</scope>
    <source>
        <strain evidence="4">ANa2</strain>
        <tissue evidence="4">Whole body excluding digestive tract and cuticle</tissue>
    </source>
</reference>
<dbReference type="GO" id="GO:0016042">
    <property type="term" value="P:lipid catabolic process"/>
    <property type="evidence" value="ECO:0007669"/>
    <property type="project" value="UniProtKB-KW"/>
</dbReference>
<accession>A0A5N5TK92</accession>
<dbReference type="SUPFAM" id="SSF53474">
    <property type="entry name" value="alpha/beta-Hydrolases"/>
    <property type="match status" value="1"/>
</dbReference>
<organism evidence="4 5">
    <name type="scientific">Armadillidium nasatum</name>
    <dbReference type="NCBI Taxonomy" id="96803"/>
    <lineage>
        <taxon>Eukaryota</taxon>
        <taxon>Metazoa</taxon>
        <taxon>Ecdysozoa</taxon>
        <taxon>Arthropoda</taxon>
        <taxon>Crustacea</taxon>
        <taxon>Multicrustacea</taxon>
        <taxon>Malacostraca</taxon>
        <taxon>Eumalacostraca</taxon>
        <taxon>Peracarida</taxon>
        <taxon>Isopoda</taxon>
        <taxon>Oniscidea</taxon>
        <taxon>Crinocheta</taxon>
        <taxon>Armadillidiidae</taxon>
        <taxon>Armadillidium</taxon>
    </lineage>
</organism>
<dbReference type="Proteomes" id="UP000326759">
    <property type="component" value="Unassembled WGS sequence"/>
</dbReference>
<dbReference type="AlphaFoldDB" id="A0A5N5TK92"/>